<protein>
    <recommendedName>
        <fullName evidence="4">Transmembrane protein</fullName>
    </recommendedName>
</protein>
<keyword evidence="1" id="KW-0812">Transmembrane</keyword>
<evidence type="ECO:0000313" key="3">
    <source>
        <dbReference type="Proteomes" id="UP000077266"/>
    </source>
</evidence>
<feature type="transmembrane region" description="Helical" evidence="1">
    <location>
        <begin position="147"/>
        <end position="170"/>
    </location>
</feature>
<evidence type="ECO:0008006" key="4">
    <source>
        <dbReference type="Google" id="ProtNLM"/>
    </source>
</evidence>
<keyword evidence="1" id="KW-1133">Transmembrane helix</keyword>
<dbReference type="InParanoid" id="A0A165JYH9"/>
<name>A0A165JYH9_EXIGL</name>
<keyword evidence="1" id="KW-0472">Membrane</keyword>
<dbReference type="EMBL" id="KV425955">
    <property type="protein sequence ID" value="KZV95526.1"/>
    <property type="molecule type" value="Genomic_DNA"/>
</dbReference>
<feature type="transmembrane region" description="Helical" evidence="1">
    <location>
        <begin position="262"/>
        <end position="285"/>
    </location>
</feature>
<dbReference type="Proteomes" id="UP000077266">
    <property type="component" value="Unassembled WGS sequence"/>
</dbReference>
<sequence length="406" mass="45455">MDDAKLTSRCSGAEDVARNRLLFPDPSQERERLRLSQACNLPFSCGSRRAARLRSFGCPPFRFFLLSDLQDAVGSVRASNYISIAVFVWGLYDHSQSFPLPFLGLNTVAWYTSVRLNKSKIAYLVNRYTFLTAFSVRVASACRPVTIFLLFSNILLHTIANVAMVLRVRALFEHHRTIKRTLYTSVVLYILLSVTVVVVTWRVPPILPGCFAIPPKSYWAAFVVDFMFDAFIFSLTTLGICAWRSRLGFQSPSRAMPLTTHLLNAGIGYFAVITASLAFAVVVSFTSWARVLAPTGFTVAVSSLASSRMLLALHKKLEDRPQPAIDIPSIELTAAVSTRFQAAPQRGSDEPRRTVDATVEDRNRVLESRMDEEVPAVAHSVTQYSWESHYAHLRPSSRTEMESESR</sequence>
<proteinExistence type="predicted"/>
<organism evidence="2 3">
    <name type="scientific">Exidia glandulosa HHB12029</name>
    <dbReference type="NCBI Taxonomy" id="1314781"/>
    <lineage>
        <taxon>Eukaryota</taxon>
        <taxon>Fungi</taxon>
        <taxon>Dikarya</taxon>
        <taxon>Basidiomycota</taxon>
        <taxon>Agaricomycotina</taxon>
        <taxon>Agaricomycetes</taxon>
        <taxon>Auriculariales</taxon>
        <taxon>Exidiaceae</taxon>
        <taxon>Exidia</taxon>
    </lineage>
</organism>
<feature type="transmembrane region" description="Helical" evidence="1">
    <location>
        <begin position="182"/>
        <end position="203"/>
    </location>
</feature>
<keyword evidence="3" id="KW-1185">Reference proteome</keyword>
<accession>A0A165JYH9</accession>
<evidence type="ECO:0000256" key="1">
    <source>
        <dbReference type="SAM" id="Phobius"/>
    </source>
</evidence>
<dbReference type="AlphaFoldDB" id="A0A165JYH9"/>
<feature type="transmembrane region" description="Helical" evidence="1">
    <location>
        <begin position="218"/>
        <end position="241"/>
    </location>
</feature>
<reference evidence="2 3" key="1">
    <citation type="journal article" date="2016" name="Mol. Biol. Evol.">
        <title>Comparative Genomics of Early-Diverging Mushroom-Forming Fungi Provides Insights into the Origins of Lignocellulose Decay Capabilities.</title>
        <authorList>
            <person name="Nagy L.G."/>
            <person name="Riley R."/>
            <person name="Tritt A."/>
            <person name="Adam C."/>
            <person name="Daum C."/>
            <person name="Floudas D."/>
            <person name="Sun H."/>
            <person name="Yadav J.S."/>
            <person name="Pangilinan J."/>
            <person name="Larsson K.H."/>
            <person name="Matsuura K."/>
            <person name="Barry K."/>
            <person name="Labutti K."/>
            <person name="Kuo R."/>
            <person name="Ohm R.A."/>
            <person name="Bhattacharya S.S."/>
            <person name="Shirouzu T."/>
            <person name="Yoshinaga Y."/>
            <person name="Martin F.M."/>
            <person name="Grigoriev I.V."/>
            <person name="Hibbett D.S."/>
        </authorList>
    </citation>
    <scope>NUCLEOTIDE SEQUENCE [LARGE SCALE GENOMIC DNA]</scope>
    <source>
        <strain evidence="2 3">HHB12029</strain>
    </source>
</reference>
<gene>
    <name evidence="2" type="ORF">EXIGLDRAFT_735088</name>
</gene>
<evidence type="ECO:0000313" key="2">
    <source>
        <dbReference type="EMBL" id="KZV95526.1"/>
    </source>
</evidence>